<evidence type="ECO:0000256" key="2">
    <source>
        <dbReference type="ARBA" id="ARBA00023125"/>
    </source>
</evidence>
<dbReference type="Gene3D" id="1.10.260.40">
    <property type="entry name" value="lambda repressor-like DNA-binding domains"/>
    <property type="match status" value="1"/>
</dbReference>
<dbReference type="GO" id="GO:0003677">
    <property type="term" value="F:DNA binding"/>
    <property type="evidence" value="ECO:0007669"/>
    <property type="project" value="UniProtKB-KW"/>
</dbReference>
<reference evidence="5 6" key="1">
    <citation type="submission" date="2016-03" db="EMBL/GenBank/DDBJ databases">
        <title>Genome Sequence and Comparative Pathogenic Determinants of Uropathogenic Escherichia coli O25b:H4, a Clinical Isolate from Saudi Arabia.</title>
        <authorList>
            <person name="Alyamani E.A.J."/>
            <person name="Khiyami M.A."/>
            <person name="Booq R.Y."/>
            <person name="Bahwerth F.S."/>
            <person name="Vaisvil B."/>
            <person name="Schmitt D.P."/>
            <person name="Kapatral V."/>
        </authorList>
    </citation>
    <scope>NUCLEOTIDE SEQUENCE [LARGE SCALE GENOMIC DNA]</scope>
    <source>
        <strain evidence="5 6">O25b:H4</strain>
    </source>
</reference>
<dbReference type="Pfam" id="PF00717">
    <property type="entry name" value="Peptidase_S24"/>
    <property type="match status" value="1"/>
</dbReference>
<dbReference type="PROSITE" id="PS50943">
    <property type="entry name" value="HTH_CROC1"/>
    <property type="match status" value="1"/>
</dbReference>
<protein>
    <submittedName>
        <fullName evidence="5">Repressor protein C2</fullName>
    </submittedName>
</protein>
<dbReference type="PATRIC" id="fig|941280.3.peg.5584"/>
<keyword evidence="1" id="KW-0805">Transcription regulation</keyword>
<name>A0A192CLW6_ECO25</name>
<dbReference type="PANTHER" id="PTHR40661:SF3">
    <property type="entry name" value="FELS-1 PROPHAGE TRANSCRIPTIONAL REGULATOR"/>
    <property type="match status" value="1"/>
</dbReference>
<dbReference type="InterPro" id="IPR039418">
    <property type="entry name" value="LexA-like"/>
</dbReference>
<dbReference type="SUPFAM" id="SSF47413">
    <property type="entry name" value="lambda repressor-like DNA-binding domains"/>
    <property type="match status" value="1"/>
</dbReference>
<dbReference type="SMART" id="SM00530">
    <property type="entry name" value="HTH_XRE"/>
    <property type="match status" value="1"/>
</dbReference>
<accession>A0A192CLW6</accession>
<evidence type="ECO:0000313" key="6">
    <source>
        <dbReference type="Proteomes" id="UP000183316"/>
    </source>
</evidence>
<dbReference type="SUPFAM" id="SSF51306">
    <property type="entry name" value="LexA/Signal peptidase"/>
    <property type="match status" value="1"/>
</dbReference>
<dbReference type="InterPro" id="IPR015927">
    <property type="entry name" value="Peptidase_S24_S26A/B/C"/>
</dbReference>
<dbReference type="Proteomes" id="UP000183316">
    <property type="component" value="Chromosome"/>
</dbReference>
<evidence type="ECO:0000259" key="4">
    <source>
        <dbReference type="PROSITE" id="PS50943"/>
    </source>
</evidence>
<dbReference type="CDD" id="cd00093">
    <property type="entry name" value="HTH_XRE"/>
    <property type="match status" value="1"/>
</dbReference>
<dbReference type="PANTHER" id="PTHR40661">
    <property type="match status" value="1"/>
</dbReference>
<evidence type="ECO:0000313" key="5">
    <source>
        <dbReference type="EMBL" id="ANK06890.1"/>
    </source>
</evidence>
<sequence length="257" mass="28627">MNIKLSCYFEQKGNNSYITMSTIATSLGSNIGYMKNTISERIRNRRKDVGLTQQQVAKAIGISRVSVTKWENGSSKPDGENLYLLSKLLSKSPEWILYGKDGHDKTDDLRLNQYPYISDNIARLPVLTWEQAGYWDMSCPVTKIPGIKNWVDVMTKTAENSFLLHVEGDAMTNSNGLPTIPDGSTVLITPCSSNIRELVGKIILIQLEGTPNVTLKKVAIDGPNIYLLSLNPLYKPIELNGGYTIKGKVSQIHQYLD</sequence>
<feature type="domain" description="HTH cro/C1-type" evidence="4">
    <location>
        <begin position="42"/>
        <end position="96"/>
    </location>
</feature>
<gene>
    <name evidence="5" type="ORF">WLH_05629</name>
</gene>
<dbReference type="InterPro" id="IPR010982">
    <property type="entry name" value="Lambda_DNA-bd_dom_sf"/>
</dbReference>
<dbReference type="CDD" id="cd06529">
    <property type="entry name" value="S24_LexA-like"/>
    <property type="match status" value="1"/>
</dbReference>
<dbReference type="Gene3D" id="2.10.109.10">
    <property type="entry name" value="Umud Fragment, subunit A"/>
    <property type="match status" value="1"/>
</dbReference>
<dbReference type="AlphaFoldDB" id="A0A192CLW6"/>
<keyword evidence="3" id="KW-0804">Transcription</keyword>
<dbReference type="Pfam" id="PF01381">
    <property type="entry name" value="HTH_3"/>
    <property type="match status" value="1"/>
</dbReference>
<evidence type="ECO:0000256" key="3">
    <source>
        <dbReference type="ARBA" id="ARBA00023163"/>
    </source>
</evidence>
<dbReference type="InterPro" id="IPR001387">
    <property type="entry name" value="Cro/C1-type_HTH"/>
</dbReference>
<evidence type="ECO:0000256" key="1">
    <source>
        <dbReference type="ARBA" id="ARBA00023015"/>
    </source>
</evidence>
<proteinExistence type="predicted"/>
<organism evidence="5 6">
    <name type="scientific">Escherichia coli O25b:H4</name>
    <dbReference type="NCBI Taxonomy" id="941280"/>
    <lineage>
        <taxon>Bacteria</taxon>
        <taxon>Pseudomonadati</taxon>
        <taxon>Pseudomonadota</taxon>
        <taxon>Gammaproteobacteria</taxon>
        <taxon>Enterobacterales</taxon>
        <taxon>Enterobacteriaceae</taxon>
        <taxon>Escherichia</taxon>
    </lineage>
</organism>
<dbReference type="EMBL" id="CP015085">
    <property type="protein sequence ID" value="ANK06890.1"/>
    <property type="molecule type" value="Genomic_DNA"/>
</dbReference>
<dbReference type="InterPro" id="IPR036286">
    <property type="entry name" value="LexA/Signal_pep-like_sf"/>
</dbReference>
<keyword evidence="2" id="KW-0238">DNA-binding</keyword>